<dbReference type="GO" id="GO:0009251">
    <property type="term" value="P:glucan catabolic process"/>
    <property type="evidence" value="ECO:0007669"/>
    <property type="project" value="TreeGrafter"/>
</dbReference>
<dbReference type="InterPro" id="IPR050546">
    <property type="entry name" value="Glycosyl_Hydrlase_16"/>
</dbReference>
<organism evidence="3 4">
    <name type="scientific">Zalerion maritima</name>
    <dbReference type="NCBI Taxonomy" id="339359"/>
    <lineage>
        <taxon>Eukaryota</taxon>
        <taxon>Fungi</taxon>
        <taxon>Dikarya</taxon>
        <taxon>Ascomycota</taxon>
        <taxon>Pezizomycotina</taxon>
        <taxon>Sordariomycetes</taxon>
        <taxon>Lulworthiomycetidae</taxon>
        <taxon>Lulworthiales</taxon>
        <taxon>Lulworthiaceae</taxon>
        <taxon>Zalerion</taxon>
    </lineage>
</organism>
<feature type="region of interest" description="Disordered" evidence="1">
    <location>
        <begin position="440"/>
        <end position="469"/>
    </location>
</feature>
<protein>
    <recommendedName>
        <fullName evidence="5">GH16 domain-containing protein</fullName>
    </recommendedName>
</protein>
<dbReference type="Proteomes" id="UP001201980">
    <property type="component" value="Unassembled WGS sequence"/>
</dbReference>
<dbReference type="PANTHER" id="PTHR10963:SF24">
    <property type="entry name" value="GLYCOSIDASE C21B10.07-RELATED"/>
    <property type="match status" value="1"/>
</dbReference>
<dbReference type="SUPFAM" id="SSF49899">
    <property type="entry name" value="Concanavalin A-like lectins/glucanases"/>
    <property type="match status" value="1"/>
</dbReference>
<dbReference type="EMBL" id="JAKWBI020000163">
    <property type="protein sequence ID" value="KAJ2900997.1"/>
    <property type="molecule type" value="Genomic_DNA"/>
</dbReference>
<reference evidence="3" key="1">
    <citation type="submission" date="2022-07" db="EMBL/GenBank/DDBJ databases">
        <title>Draft genome sequence of Zalerion maritima ATCC 34329, a (micro)plastics degrading marine fungus.</title>
        <authorList>
            <person name="Paco A."/>
            <person name="Goncalves M.F.M."/>
            <person name="Rocha-Santos T.A.P."/>
            <person name="Alves A."/>
        </authorList>
    </citation>
    <scope>NUCLEOTIDE SEQUENCE</scope>
    <source>
        <strain evidence="3">ATCC 34329</strain>
    </source>
</reference>
<keyword evidence="2" id="KW-0732">Signal</keyword>
<dbReference type="InterPro" id="IPR013320">
    <property type="entry name" value="ConA-like_dom_sf"/>
</dbReference>
<proteinExistence type="predicted"/>
<feature type="compositionally biased region" description="Low complexity" evidence="1">
    <location>
        <begin position="383"/>
        <end position="401"/>
    </location>
</feature>
<evidence type="ECO:0000313" key="4">
    <source>
        <dbReference type="Proteomes" id="UP001201980"/>
    </source>
</evidence>
<evidence type="ECO:0000313" key="3">
    <source>
        <dbReference type="EMBL" id="KAJ2900997.1"/>
    </source>
</evidence>
<feature type="region of interest" description="Disordered" evidence="1">
    <location>
        <begin position="332"/>
        <end position="428"/>
    </location>
</feature>
<comment type="caution">
    <text evidence="3">The sequence shown here is derived from an EMBL/GenBank/DDBJ whole genome shotgun (WGS) entry which is preliminary data.</text>
</comment>
<dbReference type="Gene3D" id="2.60.120.200">
    <property type="match status" value="1"/>
</dbReference>
<dbReference type="Pfam" id="PF26113">
    <property type="entry name" value="GH16_XgeA"/>
    <property type="match status" value="1"/>
</dbReference>
<feature type="compositionally biased region" description="Low complexity" evidence="1">
    <location>
        <begin position="539"/>
        <end position="548"/>
    </location>
</feature>
<feature type="compositionally biased region" description="Acidic residues" evidence="1">
    <location>
        <begin position="549"/>
        <end position="561"/>
    </location>
</feature>
<gene>
    <name evidence="3" type="ORF">MKZ38_002181</name>
</gene>
<feature type="signal peptide" evidence="2">
    <location>
        <begin position="1"/>
        <end position="20"/>
    </location>
</feature>
<feature type="region of interest" description="Disordered" evidence="1">
    <location>
        <begin position="539"/>
        <end position="562"/>
    </location>
</feature>
<feature type="chain" id="PRO_5042276155" description="GH16 domain-containing protein" evidence="2">
    <location>
        <begin position="21"/>
        <end position="630"/>
    </location>
</feature>
<sequence length="630" mass="66889">MLPIPTITAVGLAFATSVQAGHTYSVAEKYASSDFMDESKWTWRTAASFPPNGDPTDGYVNYVDLATAKDDLNIVGEEDGQFFMKVDTSQEKNTAPVSSVRIESVANWRHFLIVGKFAKFPKPSCSVWPAFWTNGIGEWPKAGEMNMYEAWNLDFFNRPALHTGRADEVGSLILNQEDMNGTLVREDCDNVTDGKYIGCVVQDDDVTYGSEEGGVYAVQFESDKIRMWRWKNGQAPVDLDDEHPDPDTWGTPVLATPSDQDLDNIFQKQQIILNIDICGGAPDATWAAPSYGEDACSTATGVDECAAYVAGAEGSIFDGAEFKVHGMTVWTSDGNDSGDDLTTSETPEESTSTTATPVPTSDEPETTKTPEPTTIEEPEETATAEPTAGEPSETTPSAETTTCDDDEPAPTTTASPVETSPDVCEGSTTSAKKTIYTTKTSTISSCEPTVTDCPAASETRSDTGGQGDESLCTSTLYMTSVEVVTSCEQVATACNIGDTTTKTYVSTTVFPTEMASEFPEEGTTADTDTESLTTTVEVTSEPATPTPTETEDGGVGGDEEQVTTVPSYDDSTAIMTAPSTTLTQMSSTISPGCLSGADCPTASPDPVLVSGAGKVVVAGWMMLSVGVLFL</sequence>
<keyword evidence="4" id="KW-1185">Reference proteome</keyword>
<evidence type="ECO:0008006" key="5">
    <source>
        <dbReference type="Google" id="ProtNLM"/>
    </source>
</evidence>
<evidence type="ECO:0000256" key="1">
    <source>
        <dbReference type="SAM" id="MobiDB-lite"/>
    </source>
</evidence>
<dbReference type="AlphaFoldDB" id="A0AAD5WSP1"/>
<name>A0AAD5WSP1_9PEZI</name>
<feature type="compositionally biased region" description="Low complexity" evidence="1">
    <location>
        <begin position="343"/>
        <end position="373"/>
    </location>
</feature>
<dbReference type="PANTHER" id="PTHR10963">
    <property type="entry name" value="GLYCOSYL HYDROLASE-RELATED"/>
    <property type="match status" value="1"/>
</dbReference>
<accession>A0AAD5WSP1</accession>
<evidence type="ECO:0000256" key="2">
    <source>
        <dbReference type="SAM" id="SignalP"/>
    </source>
</evidence>